<keyword evidence="5" id="KW-1185">Reference proteome</keyword>
<proteinExistence type="predicted"/>
<protein>
    <submittedName>
        <fullName evidence="4">General secretion pathway protein GspB</fullName>
    </submittedName>
</protein>
<comment type="caution">
    <text evidence="4">The sequence shown here is derived from an EMBL/GenBank/DDBJ whole genome shotgun (WGS) entry which is preliminary data.</text>
</comment>
<feature type="domain" description="Type II secretion system protein GspB C-terminal" evidence="3">
    <location>
        <begin position="208"/>
        <end position="246"/>
    </location>
</feature>
<dbReference type="Pfam" id="PF16537">
    <property type="entry name" value="T2SSB"/>
    <property type="match status" value="1"/>
</dbReference>
<dbReference type="RefSeq" id="WP_349589974.1">
    <property type="nucleotide sequence ID" value="NZ_JBEFLD010000009.1"/>
</dbReference>
<dbReference type="Proteomes" id="UP001433638">
    <property type="component" value="Unassembled WGS sequence"/>
</dbReference>
<feature type="region of interest" description="Disordered" evidence="1">
    <location>
        <begin position="19"/>
        <end position="39"/>
    </location>
</feature>
<evidence type="ECO:0000256" key="1">
    <source>
        <dbReference type="SAM" id="MobiDB-lite"/>
    </source>
</evidence>
<gene>
    <name evidence="4" type="ORF">ABNW52_16070</name>
</gene>
<dbReference type="InterPro" id="IPR032389">
    <property type="entry name" value="GspB_C"/>
</dbReference>
<keyword evidence="2" id="KW-1133">Transmembrane helix</keyword>
<evidence type="ECO:0000313" key="5">
    <source>
        <dbReference type="Proteomes" id="UP001433638"/>
    </source>
</evidence>
<sequence>MSYILDALLKAEQERQRSAVPSLQSVASYPAETRSPPPPRSRLALLSIGVALCAAGLAAILFQRPGLPAANAPTAAVATAPATAIAPRPPAVREAPAAIVSDNSTPPAPLVAAPRQPAIAPSAITPPATAPAAARPAPSRVAKAPAMANPQPPAKPLVKDEVAATDSTAANRDRILDISELPAALRQEVDKNVVVSGLSLSPDNGEHLAIINDRARHTGDDIIAGMTLERIQPDGVILRYKGYRFRRGLY</sequence>
<dbReference type="EMBL" id="JBEFLD010000009">
    <property type="protein sequence ID" value="MEQ6292132.1"/>
    <property type="molecule type" value="Genomic_DNA"/>
</dbReference>
<evidence type="ECO:0000313" key="4">
    <source>
        <dbReference type="EMBL" id="MEQ6292132.1"/>
    </source>
</evidence>
<name>A0ABV1M7D7_9NEIS</name>
<reference evidence="4" key="1">
    <citation type="submission" date="2024-06" db="EMBL/GenBank/DDBJ databases">
        <title>Genome sequence of Vogesella sp. MAHUQ-64.</title>
        <authorList>
            <person name="Huq M.A."/>
        </authorList>
    </citation>
    <scope>NUCLEOTIDE SEQUENCE</scope>
    <source>
        <strain evidence="4">MAHUQ-64</strain>
    </source>
</reference>
<keyword evidence="2" id="KW-0812">Transmembrane</keyword>
<accession>A0ABV1M7D7</accession>
<organism evidence="4 5">
    <name type="scientific">Vogesella oryzagri</name>
    <dbReference type="NCBI Taxonomy" id="3160864"/>
    <lineage>
        <taxon>Bacteria</taxon>
        <taxon>Pseudomonadati</taxon>
        <taxon>Pseudomonadota</taxon>
        <taxon>Betaproteobacteria</taxon>
        <taxon>Neisseriales</taxon>
        <taxon>Chromobacteriaceae</taxon>
        <taxon>Vogesella</taxon>
    </lineage>
</organism>
<evidence type="ECO:0000256" key="2">
    <source>
        <dbReference type="SAM" id="Phobius"/>
    </source>
</evidence>
<evidence type="ECO:0000259" key="3">
    <source>
        <dbReference type="Pfam" id="PF16537"/>
    </source>
</evidence>
<keyword evidence="2" id="KW-0472">Membrane</keyword>
<feature type="transmembrane region" description="Helical" evidence="2">
    <location>
        <begin position="43"/>
        <end position="62"/>
    </location>
</feature>